<gene>
    <name evidence="1" type="ORF">OKIOD_LOCUS12589</name>
</gene>
<dbReference type="Gene3D" id="3.10.100.10">
    <property type="entry name" value="Mannose-Binding Protein A, subunit A"/>
    <property type="match status" value="1"/>
</dbReference>
<organism evidence="1 2">
    <name type="scientific">Oikopleura dioica</name>
    <name type="common">Tunicate</name>
    <dbReference type="NCBI Taxonomy" id="34765"/>
    <lineage>
        <taxon>Eukaryota</taxon>
        <taxon>Metazoa</taxon>
        <taxon>Chordata</taxon>
        <taxon>Tunicata</taxon>
        <taxon>Appendicularia</taxon>
        <taxon>Copelata</taxon>
        <taxon>Oikopleuridae</taxon>
        <taxon>Oikopleura</taxon>
    </lineage>
</organism>
<dbReference type="InterPro" id="IPR016186">
    <property type="entry name" value="C-type_lectin-like/link_sf"/>
</dbReference>
<reference evidence="1 2" key="1">
    <citation type="submission" date="2021-04" db="EMBL/GenBank/DDBJ databases">
        <authorList>
            <person name="Bliznina A."/>
        </authorList>
    </citation>
    <scope>NUCLEOTIDE SEQUENCE [LARGE SCALE GENOMIC DNA]</scope>
</reference>
<accession>A0ABN7SZL8</accession>
<dbReference type="Proteomes" id="UP001158576">
    <property type="component" value="Chromosome 1"/>
</dbReference>
<protein>
    <submittedName>
        <fullName evidence="1">Oidioi.mRNA.OKI2018_I69.chr1.g3824.t1.cds</fullName>
    </submittedName>
</protein>
<evidence type="ECO:0000313" key="2">
    <source>
        <dbReference type="Proteomes" id="UP001158576"/>
    </source>
</evidence>
<keyword evidence="2" id="KW-1185">Reference proteome</keyword>
<dbReference type="SUPFAM" id="SSF56436">
    <property type="entry name" value="C-type lectin-like"/>
    <property type="match status" value="1"/>
</dbReference>
<proteinExistence type="predicted"/>
<dbReference type="EMBL" id="OU015566">
    <property type="protein sequence ID" value="CAG5108496.1"/>
    <property type="molecule type" value="Genomic_DNA"/>
</dbReference>
<name>A0ABN7SZL8_OIKDI</name>
<dbReference type="InterPro" id="IPR016187">
    <property type="entry name" value="CTDL_fold"/>
</dbReference>
<sequence>MCLPDPYEEKFARSGISNDTLIQTNTTINETTTFPANSTLIPETTTAPTVVPPQEWYCDDLGYNTCIRLMHTKKKNFFAGLDCARQESQLLRIYDERYLDFILDIREKVGAGDEKKIEELSEMWVFYHDMTEEVNIDENGDIKAMDQWVKPLTPEFFQKLSAGRKKRGASEAVPFGSLNYDERFETWDDLEGNWAEDQPNNNGNQDCVYLDADGKYNDFWCDTKELLYFCQKRPGDFHHIYHQKFPDAFDVEVLNNMKYCNEKTCKFFAKGNDTNNARTGEFKDAESWLNFEPLNEIISRPYYFKLAYGSGDFITWSQLQNPLEIEDDAEITPSDLTFYPKNGVQEFGKGFRTCDGIFFSGLRRSSKEGVFLDGTEGEKSFYQIGMDKEAIILDPMTTRPLGFAHVFTFPMHEPRYIINPDDEIGYEECWDRNKIRNELKRAGAATGSRNYTRFSRLFRHPGYRSDMNPIQSVDLFVSESPFPSHGSLHCHSLFSLSEHSVSVDHGYQCLKPKPFTTPKFTSSTLAPKTEEIADRVADVVSKKASTASAGGGIAGAAVGTLALQFLPKLYDPAKKQFKKAKDWPRGS</sequence>
<evidence type="ECO:0000313" key="1">
    <source>
        <dbReference type="EMBL" id="CAG5108496.1"/>
    </source>
</evidence>